<protein>
    <submittedName>
        <fullName evidence="3">Uncharacterized protein</fullName>
    </submittedName>
</protein>
<proteinExistence type="predicted"/>
<evidence type="ECO:0000256" key="1">
    <source>
        <dbReference type="SAM" id="Coils"/>
    </source>
</evidence>
<feature type="coiled-coil region" evidence="1">
    <location>
        <begin position="175"/>
        <end position="205"/>
    </location>
</feature>
<keyword evidence="4" id="KW-1185">Reference proteome</keyword>
<accession>A0ABR2VII2</accession>
<gene>
    <name evidence="3" type="ORF">SUNI508_00181</name>
</gene>
<reference evidence="3 4" key="1">
    <citation type="journal article" date="2024" name="J. Plant Pathol.">
        <title>Sequence and assembly of the genome of Seiridium unicorne, isolate CBS 538.82, causal agent of cypress canker disease.</title>
        <authorList>
            <person name="Scali E."/>
            <person name="Rocca G.D."/>
            <person name="Danti R."/>
            <person name="Garbelotto M."/>
            <person name="Barberini S."/>
            <person name="Baroncelli R."/>
            <person name="Emiliani G."/>
        </authorList>
    </citation>
    <scope>NUCLEOTIDE SEQUENCE [LARGE SCALE GENOMIC DNA]</scope>
    <source>
        <strain evidence="3 4">BM-138-508</strain>
    </source>
</reference>
<keyword evidence="1" id="KW-0175">Coiled coil</keyword>
<sequence length="228" mass="26062">MASPVIPPAYHSVTETSRLHHSGTLQSHTSSEANSWKDENTTYGTSMSGTVPLPFRLLPTQNSSPCFRSPQDQQYSPFGQASPERIITRWPDDEHKMNYAYPGKLESEAVSIPAMKQGTNGDRVYHYTAAQDLSPEHHPTIHGFYQFADIHEQVVPTRALMPQDQGYNRFHTNIVAQLVLRRDQAEQEEKKLEDSLELNNREKIESLQLVQGLEQERDRRIYESPSKE</sequence>
<organism evidence="3 4">
    <name type="scientific">Seiridium unicorne</name>
    <dbReference type="NCBI Taxonomy" id="138068"/>
    <lineage>
        <taxon>Eukaryota</taxon>
        <taxon>Fungi</taxon>
        <taxon>Dikarya</taxon>
        <taxon>Ascomycota</taxon>
        <taxon>Pezizomycotina</taxon>
        <taxon>Sordariomycetes</taxon>
        <taxon>Xylariomycetidae</taxon>
        <taxon>Amphisphaeriales</taxon>
        <taxon>Sporocadaceae</taxon>
        <taxon>Seiridium</taxon>
    </lineage>
</organism>
<comment type="caution">
    <text evidence="3">The sequence shown here is derived from an EMBL/GenBank/DDBJ whole genome shotgun (WGS) entry which is preliminary data.</text>
</comment>
<feature type="compositionally biased region" description="Polar residues" evidence="2">
    <location>
        <begin position="23"/>
        <end position="34"/>
    </location>
</feature>
<dbReference type="Proteomes" id="UP001408356">
    <property type="component" value="Unassembled WGS sequence"/>
</dbReference>
<name>A0ABR2VII2_9PEZI</name>
<evidence type="ECO:0000313" key="4">
    <source>
        <dbReference type="Proteomes" id="UP001408356"/>
    </source>
</evidence>
<evidence type="ECO:0000256" key="2">
    <source>
        <dbReference type="SAM" id="MobiDB-lite"/>
    </source>
</evidence>
<dbReference type="EMBL" id="JARVKF010000001">
    <property type="protein sequence ID" value="KAK9426654.1"/>
    <property type="molecule type" value="Genomic_DNA"/>
</dbReference>
<feature type="region of interest" description="Disordered" evidence="2">
    <location>
        <begin position="1"/>
        <end position="48"/>
    </location>
</feature>
<evidence type="ECO:0000313" key="3">
    <source>
        <dbReference type="EMBL" id="KAK9426654.1"/>
    </source>
</evidence>